<dbReference type="EC" id="2.7.13.3" evidence="3"/>
<evidence type="ECO:0000256" key="14">
    <source>
        <dbReference type="SAM" id="Phobius"/>
    </source>
</evidence>
<keyword evidence="5" id="KW-0597">Phosphoprotein</keyword>
<evidence type="ECO:0000256" key="10">
    <source>
        <dbReference type="ARBA" id="ARBA00022840"/>
    </source>
</evidence>
<proteinExistence type="predicted"/>
<dbReference type="Proteomes" id="UP000214746">
    <property type="component" value="Unassembled WGS sequence"/>
</dbReference>
<dbReference type="SUPFAM" id="SSF47384">
    <property type="entry name" value="Homodimeric domain of signal transducing histidine kinase"/>
    <property type="match status" value="1"/>
</dbReference>
<protein>
    <recommendedName>
        <fullName evidence="3">histidine kinase</fullName>
        <ecNumber evidence="3">2.7.13.3</ecNumber>
    </recommendedName>
</protein>
<dbReference type="OrthoDB" id="9815750at2"/>
<dbReference type="InterPro" id="IPR003661">
    <property type="entry name" value="HisK_dim/P_dom"/>
</dbReference>
<dbReference type="SUPFAM" id="SSF55874">
    <property type="entry name" value="ATPase domain of HSP90 chaperone/DNA topoisomerase II/histidine kinase"/>
    <property type="match status" value="1"/>
</dbReference>
<keyword evidence="8" id="KW-0547">Nucleotide-binding</keyword>
<organism evidence="16 17">
    <name type="scientific">Paenibacillus xerothermodurans</name>
    <dbReference type="NCBI Taxonomy" id="1977292"/>
    <lineage>
        <taxon>Bacteria</taxon>
        <taxon>Bacillati</taxon>
        <taxon>Bacillota</taxon>
        <taxon>Bacilli</taxon>
        <taxon>Bacillales</taxon>
        <taxon>Paenibacillaceae</taxon>
        <taxon>Paenibacillus</taxon>
    </lineage>
</organism>
<dbReference type="Pfam" id="PF00512">
    <property type="entry name" value="HisKA"/>
    <property type="match status" value="1"/>
</dbReference>
<dbReference type="Gene3D" id="1.10.287.130">
    <property type="match status" value="1"/>
</dbReference>
<feature type="transmembrane region" description="Helical" evidence="14">
    <location>
        <begin position="103"/>
        <end position="121"/>
    </location>
</feature>
<dbReference type="PROSITE" id="PS50109">
    <property type="entry name" value="HIS_KIN"/>
    <property type="match status" value="1"/>
</dbReference>
<evidence type="ECO:0000256" key="1">
    <source>
        <dbReference type="ARBA" id="ARBA00000085"/>
    </source>
</evidence>
<dbReference type="Pfam" id="PF02518">
    <property type="entry name" value="HATPase_c"/>
    <property type="match status" value="1"/>
</dbReference>
<feature type="transmembrane region" description="Helical" evidence="14">
    <location>
        <begin position="70"/>
        <end position="97"/>
    </location>
</feature>
<feature type="transmembrane region" description="Helical" evidence="14">
    <location>
        <begin position="165"/>
        <end position="184"/>
    </location>
</feature>
<keyword evidence="7 14" id="KW-0812">Transmembrane</keyword>
<name>A0A2W1NC44_PAEXE</name>
<evidence type="ECO:0000256" key="6">
    <source>
        <dbReference type="ARBA" id="ARBA00022679"/>
    </source>
</evidence>
<keyword evidence="6" id="KW-0808">Transferase</keyword>
<dbReference type="PRINTS" id="PR00344">
    <property type="entry name" value="BCTRLSENSOR"/>
</dbReference>
<dbReference type="InterPro" id="IPR003594">
    <property type="entry name" value="HATPase_dom"/>
</dbReference>
<comment type="catalytic activity">
    <reaction evidence="1">
        <text>ATP + protein L-histidine = ADP + protein N-phospho-L-histidine.</text>
        <dbReference type="EC" id="2.7.13.3"/>
    </reaction>
</comment>
<dbReference type="InterPro" id="IPR004358">
    <property type="entry name" value="Sig_transdc_His_kin-like_C"/>
</dbReference>
<feature type="domain" description="Histidine kinase" evidence="15">
    <location>
        <begin position="212"/>
        <end position="419"/>
    </location>
</feature>
<evidence type="ECO:0000256" key="5">
    <source>
        <dbReference type="ARBA" id="ARBA00022553"/>
    </source>
</evidence>
<dbReference type="InterPro" id="IPR011620">
    <property type="entry name" value="Sig_transdc_His_kinase_LytS_TM"/>
</dbReference>
<keyword evidence="13 14" id="KW-0472">Membrane</keyword>
<feature type="transmembrane region" description="Helical" evidence="14">
    <location>
        <begin position="9"/>
        <end position="26"/>
    </location>
</feature>
<evidence type="ECO:0000313" key="16">
    <source>
        <dbReference type="EMBL" id="PZE22037.1"/>
    </source>
</evidence>
<dbReference type="PANTHER" id="PTHR43065:SF46">
    <property type="entry name" value="C4-DICARBOXYLATE TRANSPORT SENSOR PROTEIN DCTB"/>
    <property type="match status" value="1"/>
</dbReference>
<evidence type="ECO:0000256" key="4">
    <source>
        <dbReference type="ARBA" id="ARBA00022475"/>
    </source>
</evidence>
<dbReference type="GO" id="GO:0000155">
    <property type="term" value="F:phosphorelay sensor kinase activity"/>
    <property type="evidence" value="ECO:0007669"/>
    <property type="project" value="InterPro"/>
</dbReference>
<gene>
    <name evidence="16" type="ORF">CBW46_006475</name>
</gene>
<evidence type="ECO:0000313" key="17">
    <source>
        <dbReference type="Proteomes" id="UP000214746"/>
    </source>
</evidence>
<evidence type="ECO:0000256" key="2">
    <source>
        <dbReference type="ARBA" id="ARBA00004651"/>
    </source>
</evidence>
<dbReference type="Pfam" id="PF07694">
    <property type="entry name" value="5TM-5TMR_LYT"/>
    <property type="match status" value="1"/>
</dbReference>
<dbReference type="InterPro" id="IPR005467">
    <property type="entry name" value="His_kinase_dom"/>
</dbReference>
<dbReference type="AlphaFoldDB" id="A0A2W1NC44"/>
<dbReference type="GO" id="GO:0005524">
    <property type="term" value="F:ATP binding"/>
    <property type="evidence" value="ECO:0007669"/>
    <property type="project" value="UniProtKB-KW"/>
</dbReference>
<evidence type="ECO:0000256" key="9">
    <source>
        <dbReference type="ARBA" id="ARBA00022777"/>
    </source>
</evidence>
<comment type="subcellular location">
    <subcellularLocation>
        <location evidence="2">Cell membrane</location>
        <topology evidence="2">Multi-pass membrane protein</topology>
    </subcellularLocation>
</comment>
<dbReference type="InterPro" id="IPR036890">
    <property type="entry name" value="HATPase_C_sf"/>
</dbReference>
<evidence type="ECO:0000256" key="7">
    <source>
        <dbReference type="ARBA" id="ARBA00022692"/>
    </source>
</evidence>
<accession>A0A2W1NC44</accession>
<dbReference type="GO" id="GO:0071555">
    <property type="term" value="P:cell wall organization"/>
    <property type="evidence" value="ECO:0007669"/>
    <property type="project" value="InterPro"/>
</dbReference>
<reference evidence="16" key="1">
    <citation type="submission" date="2018-06" db="EMBL/GenBank/DDBJ databases">
        <title>Paenibacillus xerothermodurans sp. nov. an extremely dry heat resistant spore forming bacterium isolated from the soil of Cape Canaveral, Florida.</title>
        <authorList>
            <person name="Seuylemezian A."/>
            <person name="Kaur N."/>
            <person name="Patil P."/>
            <person name="Patil P."/>
            <person name="Mayilraj S."/>
            <person name="Vaishampayan P."/>
        </authorList>
    </citation>
    <scope>NUCLEOTIDE SEQUENCE [LARGE SCALE GENOMIC DNA]</scope>
    <source>
        <strain evidence="16">ATCC 27380</strain>
    </source>
</reference>
<feature type="transmembrane region" description="Helical" evidence="14">
    <location>
        <begin position="38"/>
        <end position="58"/>
    </location>
</feature>
<evidence type="ECO:0000259" key="15">
    <source>
        <dbReference type="PROSITE" id="PS50109"/>
    </source>
</evidence>
<evidence type="ECO:0000256" key="12">
    <source>
        <dbReference type="ARBA" id="ARBA00023012"/>
    </source>
</evidence>
<evidence type="ECO:0000256" key="3">
    <source>
        <dbReference type="ARBA" id="ARBA00012438"/>
    </source>
</evidence>
<evidence type="ECO:0000256" key="13">
    <source>
        <dbReference type="ARBA" id="ARBA00023136"/>
    </source>
</evidence>
<dbReference type="EMBL" id="NHRJ02000002">
    <property type="protein sequence ID" value="PZE22037.1"/>
    <property type="molecule type" value="Genomic_DNA"/>
</dbReference>
<keyword evidence="17" id="KW-1185">Reference proteome</keyword>
<keyword evidence="4" id="KW-1003">Cell membrane</keyword>
<dbReference type="Gene3D" id="3.30.565.10">
    <property type="entry name" value="Histidine kinase-like ATPase, C-terminal domain"/>
    <property type="match status" value="1"/>
</dbReference>
<keyword evidence="10" id="KW-0067">ATP-binding</keyword>
<dbReference type="RefSeq" id="WP_089199180.1">
    <property type="nucleotide sequence ID" value="NZ_NHRJ02000002.1"/>
</dbReference>
<feature type="transmembrane region" description="Helical" evidence="14">
    <location>
        <begin position="133"/>
        <end position="153"/>
    </location>
</feature>
<keyword evidence="11 14" id="KW-1133">Transmembrane helix</keyword>
<dbReference type="SMART" id="SM00387">
    <property type="entry name" value="HATPase_c"/>
    <property type="match status" value="1"/>
</dbReference>
<sequence>MDSEITYKLILNLFFILFPLFLYQMFWLDRYQRNIQSPWFICALAATSLLLCMSFPYISSQGYFFDLRHVPFIIGMLYGGLRVGLVLLVTLLGYRALIGGDGLLLSIMMGLMSYVSIMMLRARYRTWNAKQRVSYGTLLAIMYSILVLGSLTVTNSSVSADLSVFALQYISIHAVSVWLTIYFVEMMRRNFKMREQIVQSEKLKVISELAASVSHEVRNPLTVTKGFIQLLRGIDLTEEKKTQFIELSLAELERAQKIITDYLSLAKDHEGEIEKLNIADELNYIVSVMAPYALFQQVEMQVHIQEPHFVNADRQRLRQCFINLSKNCIEAMPAGGLLTIHSQRQGDQLVICMKDTGIGMTQAEISQLGTPFFTTKREKGTGLGMMLIFNVIKELRGQVRVDSEKHRGTTFTITIPGIERESAN</sequence>
<keyword evidence="9 16" id="KW-0418">Kinase</keyword>
<evidence type="ECO:0000256" key="8">
    <source>
        <dbReference type="ARBA" id="ARBA00022741"/>
    </source>
</evidence>
<dbReference type="GO" id="GO:0005886">
    <property type="term" value="C:plasma membrane"/>
    <property type="evidence" value="ECO:0007669"/>
    <property type="project" value="UniProtKB-SubCell"/>
</dbReference>
<dbReference type="PANTHER" id="PTHR43065">
    <property type="entry name" value="SENSOR HISTIDINE KINASE"/>
    <property type="match status" value="1"/>
</dbReference>
<comment type="caution">
    <text evidence="16">The sequence shown here is derived from an EMBL/GenBank/DDBJ whole genome shotgun (WGS) entry which is preliminary data.</text>
</comment>
<dbReference type="SMART" id="SM00388">
    <property type="entry name" value="HisKA"/>
    <property type="match status" value="1"/>
</dbReference>
<dbReference type="InterPro" id="IPR036097">
    <property type="entry name" value="HisK_dim/P_sf"/>
</dbReference>
<evidence type="ECO:0000256" key="11">
    <source>
        <dbReference type="ARBA" id="ARBA00022989"/>
    </source>
</evidence>
<keyword evidence="12" id="KW-0902">Two-component regulatory system</keyword>
<dbReference type="CDD" id="cd00082">
    <property type="entry name" value="HisKA"/>
    <property type="match status" value="1"/>
</dbReference>